<dbReference type="Gene3D" id="3.30.300.10">
    <property type="match status" value="1"/>
</dbReference>
<proteinExistence type="predicted"/>
<reference evidence="1" key="1">
    <citation type="submission" date="2013-08" db="EMBL/GenBank/DDBJ databases">
        <authorList>
            <person name="Mendez C."/>
            <person name="Richter M."/>
            <person name="Ferrer M."/>
            <person name="Sanchez J."/>
        </authorList>
    </citation>
    <scope>NUCLEOTIDE SEQUENCE</scope>
</reference>
<dbReference type="InterPro" id="IPR027790">
    <property type="entry name" value="AdoMet_synthase_2_family"/>
</dbReference>
<dbReference type="AlphaFoldDB" id="T1CJ16"/>
<comment type="caution">
    <text evidence="1">The sequence shown here is derived from an EMBL/GenBank/DDBJ whole genome shotgun (WGS) entry which is preliminary data.</text>
</comment>
<sequence>MEITMERNISVEALNQRPTFDREVELVERKGLGHPDSISDGIAEAVSRELSKYYISHYGQILHHNTDQVEVVGGQSAPEFKGGDVLEPTYILLSGRATTSVDGKRIPFKSISIKADKGISPKEFQAS</sequence>
<gene>
    <name evidence="1" type="ORF">B1A_07650</name>
</gene>
<accession>T1CJ16</accession>
<name>T1CJ16_9ZZZZ</name>
<protein>
    <submittedName>
        <fullName evidence="1">S-adenosylmethionine synthetase</fullName>
    </submittedName>
</protein>
<dbReference type="PANTHER" id="PTHR36697:SF1">
    <property type="entry name" value="S-ADENOSYLMETHIONINE SYNTHASE"/>
    <property type="match status" value="1"/>
</dbReference>
<organism evidence="1">
    <name type="scientific">mine drainage metagenome</name>
    <dbReference type="NCBI Taxonomy" id="410659"/>
    <lineage>
        <taxon>unclassified sequences</taxon>
        <taxon>metagenomes</taxon>
        <taxon>ecological metagenomes</taxon>
    </lineage>
</organism>
<dbReference type="PANTHER" id="PTHR36697">
    <property type="entry name" value="S-ADENOSYLMETHIONINE SYNTHASE"/>
    <property type="match status" value="1"/>
</dbReference>
<dbReference type="Pfam" id="PF01941">
    <property type="entry name" value="AdoMet_Synthase"/>
    <property type="match status" value="1"/>
</dbReference>
<evidence type="ECO:0000313" key="1">
    <source>
        <dbReference type="EMBL" id="EQD67625.1"/>
    </source>
</evidence>
<dbReference type="EMBL" id="AUZX01005497">
    <property type="protein sequence ID" value="EQD67625.1"/>
    <property type="molecule type" value="Genomic_DNA"/>
</dbReference>
<reference evidence="1" key="2">
    <citation type="journal article" date="2014" name="ISME J.">
        <title>Microbial stratification in low pH oxic and suboxic macroscopic growths along an acid mine drainage.</title>
        <authorList>
            <person name="Mendez-Garcia C."/>
            <person name="Mesa V."/>
            <person name="Sprenger R.R."/>
            <person name="Richter M."/>
            <person name="Diez M.S."/>
            <person name="Solano J."/>
            <person name="Bargiela R."/>
            <person name="Golyshina O.V."/>
            <person name="Manteca A."/>
            <person name="Ramos J.L."/>
            <person name="Gallego J.R."/>
            <person name="Llorente I."/>
            <person name="Martins Dos Santos V.A."/>
            <person name="Jensen O.N."/>
            <person name="Pelaez A.I."/>
            <person name="Sanchez J."/>
            <person name="Ferrer M."/>
        </authorList>
    </citation>
    <scope>NUCLEOTIDE SEQUENCE</scope>
</reference>